<keyword evidence="2 5" id="KW-0808">Transferase</keyword>
<dbReference type="Gene3D" id="1.10.8.10">
    <property type="entry name" value="DNA helicase RuvA subunit, C-terminal domain"/>
    <property type="match status" value="1"/>
</dbReference>
<dbReference type="InterPro" id="IPR017127">
    <property type="entry name" value="Ribosome_uL3_MTase"/>
</dbReference>
<evidence type="ECO:0000259" key="4">
    <source>
        <dbReference type="Pfam" id="PF05175"/>
    </source>
</evidence>
<dbReference type="NCBIfam" id="TIGR03533">
    <property type="entry name" value="L3_gln_methyl"/>
    <property type="match status" value="1"/>
</dbReference>
<accession>A0A1D8IMB6</accession>
<evidence type="ECO:0000256" key="2">
    <source>
        <dbReference type="ARBA" id="ARBA00022679"/>
    </source>
</evidence>
<dbReference type="EMBL" id="CP017415">
    <property type="protein sequence ID" value="AOU97609.1"/>
    <property type="molecule type" value="Genomic_DNA"/>
</dbReference>
<dbReference type="Proteomes" id="UP000095401">
    <property type="component" value="Chromosome"/>
</dbReference>
<dbReference type="PIRSF" id="PIRSF037167">
    <property type="entry name" value="Mtase_YfcB_prd"/>
    <property type="match status" value="1"/>
</dbReference>
<dbReference type="RefSeq" id="WP_070077994.1">
    <property type="nucleotide sequence ID" value="NZ_CP017415.1"/>
</dbReference>
<dbReference type="InterPro" id="IPR002052">
    <property type="entry name" value="DNA_methylase_N6_adenine_CS"/>
</dbReference>
<dbReference type="Gene3D" id="3.40.50.150">
    <property type="entry name" value="Vaccinia Virus protein VP39"/>
    <property type="match status" value="1"/>
</dbReference>
<feature type="domain" description="Methyltransferase small" evidence="4">
    <location>
        <begin position="129"/>
        <end position="214"/>
    </location>
</feature>
<organism evidence="5 6">
    <name type="scientific">Acidihalobacter yilgarnensis</name>
    <dbReference type="NCBI Taxonomy" id="2819280"/>
    <lineage>
        <taxon>Bacteria</taxon>
        <taxon>Pseudomonadati</taxon>
        <taxon>Pseudomonadota</taxon>
        <taxon>Gammaproteobacteria</taxon>
        <taxon>Chromatiales</taxon>
        <taxon>Ectothiorhodospiraceae</taxon>
        <taxon>Acidihalobacter</taxon>
    </lineage>
</organism>
<protein>
    <submittedName>
        <fullName evidence="5">Ribosomal protein L3 N(5)-glutamine methyltransferase</fullName>
    </submittedName>
</protein>
<dbReference type="InterPro" id="IPR007848">
    <property type="entry name" value="Small_mtfrase_dom"/>
</dbReference>
<dbReference type="SUPFAM" id="SSF53335">
    <property type="entry name" value="S-adenosyl-L-methionine-dependent methyltransferases"/>
    <property type="match status" value="1"/>
</dbReference>
<dbReference type="AlphaFoldDB" id="A0A1D8IMB6"/>
<dbReference type="GO" id="GO:0032259">
    <property type="term" value="P:methylation"/>
    <property type="evidence" value="ECO:0007669"/>
    <property type="project" value="UniProtKB-KW"/>
</dbReference>
<sequence>MEILEAQTGELSTLRDVMRWGASRFAEAGITCGHGMGNVLDEAVYLVLHALHLSPDVDASWFDARLTAAERRTVLELLARRVDDRRPAAYLTQEAWFCGLSFYVDERVLIPRSPIAELIESAFEPWIEAERVNRVLDVGTGSGCIGIACAYAFPDAEVDLVDISPDALVVAETNMARHGLAGRVRTVHSDGLSALGSARYDIIVSNPPYVDAADMAGLSPEFQHEPVLGLAAGEDGLDVVMPLLAQAIDHLNPGGILVVEVGNSAPALSRRLPGWPLTWLEFERGGRACFC</sequence>
<dbReference type="InterPro" id="IPR029063">
    <property type="entry name" value="SAM-dependent_MTases_sf"/>
</dbReference>
<keyword evidence="6" id="KW-1185">Reference proteome</keyword>
<keyword evidence="1 5" id="KW-0489">Methyltransferase</keyword>
<evidence type="ECO:0000313" key="6">
    <source>
        <dbReference type="Proteomes" id="UP000095401"/>
    </source>
</evidence>
<dbReference type="NCBIfam" id="TIGR03534">
    <property type="entry name" value="RF_mod_PrmC"/>
    <property type="match status" value="1"/>
</dbReference>
<keyword evidence="3" id="KW-0949">S-adenosyl-L-methionine</keyword>
<dbReference type="GO" id="GO:0003676">
    <property type="term" value="F:nucleic acid binding"/>
    <property type="evidence" value="ECO:0007669"/>
    <property type="project" value="InterPro"/>
</dbReference>
<evidence type="ECO:0000256" key="3">
    <source>
        <dbReference type="ARBA" id="ARBA00022691"/>
    </source>
</evidence>
<keyword evidence="5" id="KW-0687">Ribonucleoprotein</keyword>
<dbReference type="GO" id="GO:0005840">
    <property type="term" value="C:ribosome"/>
    <property type="evidence" value="ECO:0007669"/>
    <property type="project" value="UniProtKB-KW"/>
</dbReference>
<keyword evidence="5" id="KW-0689">Ribosomal protein</keyword>
<evidence type="ECO:0000313" key="5">
    <source>
        <dbReference type="EMBL" id="AOU97609.1"/>
    </source>
</evidence>
<dbReference type="CDD" id="cd02440">
    <property type="entry name" value="AdoMet_MTases"/>
    <property type="match status" value="1"/>
</dbReference>
<dbReference type="InterPro" id="IPR019874">
    <property type="entry name" value="RF_methyltr_PrmC"/>
</dbReference>
<dbReference type="InterPro" id="IPR004556">
    <property type="entry name" value="HemK-like"/>
</dbReference>
<reference evidence="6" key="1">
    <citation type="submission" date="2016-09" db="EMBL/GenBank/DDBJ databases">
        <title>Acidihalobacter prosperus F5.</title>
        <authorList>
            <person name="Khaleque H.N."/>
            <person name="Ramsay J.P."/>
            <person name="Kaksonen A.H."/>
            <person name="Boxall N.J."/>
            <person name="Watkin E.L.J."/>
        </authorList>
    </citation>
    <scope>NUCLEOTIDE SEQUENCE [LARGE SCALE GENOMIC DNA]</scope>
    <source>
        <strain evidence="6">F5</strain>
    </source>
</reference>
<gene>
    <name evidence="5" type="ORF">BI364_06235</name>
</gene>
<dbReference type="PANTHER" id="PTHR47806">
    <property type="entry name" value="50S RIBOSOMAL PROTEIN L3 GLUTAMINE METHYLTRANSFERASE"/>
    <property type="match status" value="1"/>
</dbReference>
<proteinExistence type="predicted"/>
<dbReference type="PANTHER" id="PTHR47806:SF1">
    <property type="entry name" value="RIBOSOMAL PROTEIN UL3 GLUTAMINE METHYLTRANSFERASE"/>
    <property type="match status" value="1"/>
</dbReference>
<dbReference type="NCBIfam" id="TIGR00536">
    <property type="entry name" value="hemK_fam"/>
    <property type="match status" value="1"/>
</dbReference>
<evidence type="ECO:0000256" key="1">
    <source>
        <dbReference type="ARBA" id="ARBA00022603"/>
    </source>
</evidence>
<dbReference type="Pfam" id="PF05175">
    <property type="entry name" value="MTS"/>
    <property type="match status" value="1"/>
</dbReference>
<dbReference type="PROSITE" id="PS00092">
    <property type="entry name" value="N6_MTASE"/>
    <property type="match status" value="1"/>
</dbReference>
<name>A0A1D8IMB6_9GAMM</name>
<dbReference type="GO" id="GO:0036009">
    <property type="term" value="F:protein-glutamine N-methyltransferase activity"/>
    <property type="evidence" value="ECO:0007669"/>
    <property type="project" value="InterPro"/>
</dbReference>
<dbReference type="GO" id="GO:0005829">
    <property type="term" value="C:cytosol"/>
    <property type="evidence" value="ECO:0007669"/>
    <property type="project" value="TreeGrafter"/>
</dbReference>
<dbReference type="KEGG" id="aprs:BI364_06235"/>